<dbReference type="EMBL" id="BQNB010019636">
    <property type="protein sequence ID" value="GJT87399.1"/>
    <property type="molecule type" value="Genomic_DNA"/>
</dbReference>
<keyword evidence="2" id="KW-0812">Transmembrane</keyword>
<evidence type="ECO:0000313" key="4">
    <source>
        <dbReference type="Proteomes" id="UP001151760"/>
    </source>
</evidence>
<keyword evidence="2" id="KW-1133">Transmembrane helix</keyword>
<evidence type="ECO:0000256" key="2">
    <source>
        <dbReference type="SAM" id="Phobius"/>
    </source>
</evidence>
<evidence type="ECO:0000256" key="1">
    <source>
        <dbReference type="SAM" id="MobiDB-lite"/>
    </source>
</evidence>
<feature type="transmembrane region" description="Helical" evidence="2">
    <location>
        <begin position="77"/>
        <end position="95"/>
    </location>
</feature>
<dbReference type="Proteomes" id="UP001151760">
    <property type="component" value="Unassembled WGS sequence"/>
</dbReference>
<keyword evidence="2" id="KW-0472">Membrane</keyword>
<keyword evidence="4" id="KW-1185">Reference proteome</keyword>
<name>A0ABQ5HHU6_9ASTR</name>
<proteinExistence type="predicted"/>
<sequence>MQDEIHEFDRLQVWELVPRPDYVMIIALKWIYKVKLDEYGDVLKNKAAIHCHVRMLCSDTLDEDLSFQTTVLPSKRFLCIVTTVVLLLSAIIMSSTPGPSTLTYVIISFKSGLRKAWLNYNMADEMFPALLPKDLMNYTSLLCMGDFGEISANTPLAFTASASVPAIAKIYLAWEIPSGSMINQCLMGKNSRRNLYKLFRPFSLIRQIWAVLDPMIKRWQCRKGMEWKKRKIKKTASTKQPKSKSAIEKLSKPAPASKPKPAKEKPSKPSTAKPPKPKPAKATTPYNKAKQAIQEHVEEAIQTTPEVEVEGQGFKPIVTEETSCPYLWLAWHTPKRGEEKSHRPIHTPKGRLARFPLSPLAFLTMLNTRGPGPNPGISHVALIGPYLEPRHDDQFSPHFYGCILYHCSGSPDIIFSTSCSSSDRTSETVIGASDSPPLSLLSPPLSDNSLSVPTTSLSSLPLALFCKISSLTPRSLSLDDYDSTHCNLQILRCHSSLFLAWLTRINANAIMVKADCRGKTRRTS</sequence>
<reference evidence="3" key="2">
    <citation type="submission" date="2022-01" db="EMBL/GenBank/DDBJ databases">
        <authorList>
            <person name="Yamashiro T."/>
            <person name="Shiraishi A."/>
            <person name="Satake H."/>
            <person name="Nakayama K."/>
        </authorList>
    </citation>
    <scope>NUCLEOTIDE SEQUENCE</scope>
</reference>
<evidence type="ECO:0000313" key="3">
    <source>
        <dbReference type="EMBL" id="GJT87399.1"/>
    </source>
</evidence>
<feature type="region of interest" description="Disordered" evidence="1">
    <location>
        <begin position="230"/>
        <end position="293"/>
    </location>
</feature>
<feature type="compositionally biased region" description="Low complexity" evidence="1">
    <location>
        <begin position="280"/>
        <end position="290"/>
    </location>
</feature>
<reference evidence="3" key="1">
    <citation type="journal article" date="2022" name="Int. J. Mol. Sci.">
        <title>Draft Genome of Tanacetum Coccineum: Genomic Comparison of Closely Related Tanacetum-Family Plants.</title>
        <authorList>
            <person name="Yamashiro T."/>
            <person name="Shiraishi A."/>
            <person name="Nakayama K."/>
            <person name="Satake H."/>
        </authorList>
    </citation>
    <scope>NUCLEOTIDE SEQUENCE</scope>
</reference>
<gene>
    <name evidence="3" type="ORF">Tco_1069116</name>
</gene>
<organism evidence="3 4">
    <name type="scientific">Tanacetum coccineum</name>
    <dbReference type="NCBI Taxonomy" id="301880"/>
    <lineage>
        <taxon>Eukaryota</taxon>
        <taxon>Viridiplantae</taxon>
        <taxon>Streptophyta</taxon>
        <taxon>Embryophyta</taxon>
        <taxon>Tracheophyta</taxon>
        <taxon>Spermatophyta</taxon>
        <taxon>Magnoliopsida</taxon>
        <taxon>eudicotyledons</taxon>
        <taxon>Gunneridae</taxon>
        <taxon>Pentapetalae</taxon>
        <taxon>asterids</taxon>
        <taxon>campanulids</taxon>
        <taxon>Asterales</taxon>
        <taxon>Asteraceae</taxon>
        <taxon>Asteroideae</taxon>
        <taxon>Anthemideae</taxon>
        <taxon>Anthemidinae</taxon>
        <taxon>Tanacetum</taxon>
    </lineage>
</organism>
<protein>
    <submittedName>
        <fullName evidence="3">Uncharacterized protein</fullName>
    </submittedName>
</protein>
<accession>A0ABQ5HHU6</accession>
<comment type="caution">
    <text evidence="3">The sequence shown here is derived from an EMBL/GenBank/DDBJ whole genome shotgun (WGS) entry which is preliminary data.</text>
</comment>